<feature type="transmembrane region" description="Helical" evidence="1">
    <location>
        <begin position="82"/>
        <end position="101"/>
    </location>
</feature>
<keyword evidence="1" id="KW-0812">Transmembrane</keyword>
<reference evidence="2 3" key="1">
    <citation type="submission" date="2012-12" db="EMBL/GenBank/DDBJ databases">
        <title>Genome assembly of Fulvivirga imtechensis AK7.</title>
        <authorList>
            <person name="Nupur N."/>
            <person name="Khatri I."/>
            <person name="Kumar R."/>
            <person name="Subramanian S."/>
            <person name="Pinnaka A."/>
        </authorList>
    </citation>
    <scope>NUCLEOTIDE SEQUENCE [LARGE SCALE GENOMIC DNA]</scope>
    <source>
        <strain evidence="2 3">AK7</strain>
    </source>
</reference>
<keyword evidence="1" id="KW-1133">Transmembrane helix</keyword>
<feature type="transmembrane region" description="Helical" evidence="1">
    <location>
        <begin position="107"/>
        <end position="127"/>
    </location>
</feature>
<feature type="transmembrane region" description="Helical" evidence="1">
    <location>
        <begin position="41"/>
        <end position="61"/>
    </location>
</feature>
<evidence type="ECO:0000313" key="2">
    <source>
        <dbReference type="EMBL" id="ELR70307.1"/>
    </source>
</evidence>
<dbReference type="EMBL" id="AMZN01000055">
    <property type="protein sequence ID" value="ELR70307.1"/>
    <property type="molecule type" value="Genomic_DNA"/>
</dbReference>
<name>L8JSH4_9BACT</name>
<proteinExistence type="predicted"/>
<feature type="transmembrane region" description="Helical" evidence="1">
    <location>
        <begin position="134"/>
        <end position="153"/>
    </location>
</feature>
<feature type="transmembrane region" description="Helical" evidence="1">
    <location>
        <begin position="186"/>
        <end position="205"/>
    </location>
</feature>
<protein>
    <recommendedName>
        <fullName evidence="4">Transmembrane protein</fullName>
    </recommendedName>
</protein>
<feature type="transmembrane region" description="Helical" evidence="1">
    <location>
        <begin position="159"/>
        <end position="179"/>
    </location>
</feature>
<accession>L8JSH4</accession>
<evidence type="ECO:0000256" key="1">
    <source>
        <dbReference type="SAM" id="Phobius"/>
    </source>
</evidence>
<sequence length="206" mass="23192">MLKHLANIISIVFHPLLMATLLIATLYFFLPTAIQPVNENAILPVLLMVFLLTYVLPLLSVGMLRLTNTISSLRLVDKRERLMPFLFITIYYAFATYIFAIRFELGQVFMVIFGSITLSVLLVTIITKFFKVSAHSVGTAGLIGFLLAFHIRYIDSRLILPLVAAFILHGIVSSARLYLHTHDPKEVHFGSLLGFIINFGAVYFLT</sequence>
<gene>
    <name evidence="2" type="ORF">C900_03992</name>
</gene>
<keyword evidence="1" id="KW-0472">Membrane</keyword>
<comment type="caution">
    <text evidence="2">The sequence shown here is derived from an EMBL/GenBank/DDBJ whole genome shotgun (WGS) entry which is preliminary data.</text>
</comment>
<organism evidence="2 3">
    <name type="scientific">Fulvivirga imtechensis AK7</name>
    <dbReference type="NCBI Taxonomy" id="1237149"/>
    <lineage>
        <taxon>Bacteria</taxon>
        <taxon>Pseudomonadati</taxon>
        <taxon>Bacteroidota</taxon>
        <taxon>Cytophagia</taxon>
        <taxon>Cytophagales</taxon>
        <taxon>Fulvivirgaceae</taxon>
        <taxon>Fulvivirga</taxon>
    </lineage>
</organism>
<evidence type="ECO:0000313" key="3">
    <source>
        <dbReference type="Proteomes" id="UP000011135"/>
    </source>
</evidence>
<evidence type="ECO:0008006" key="4">
    <source>
        <dbReference type="Google" id="ProtNLM"/>
    </source>
</evidence>
<dbReference type="AlphaFoldDB" id="L8JSH4"/>
<dbReference type="eggNOG" id="COG0671">
    <property type="taxonomic scope" value="Bacteria"/>
</dbReference>
<dbReference type="Proteomes" id="UP000011135">
    <property type="component" value="Unassembled WGS sequence"/>
</dbReference>
<dbReference type="STRING" id="1237149.C900_03992"/>
<feature type="transmembrane region" description="Helical" evidence="1">
    <location>
        <begin position="7"/>
        <end position="29"/>
    </location>
</feature>
<keyword evidence="3" id="KW-1185">Reference proteome</keyword>